<dbReference type="InterPro" id="IPR039871">
    <property type="entry name" value="FAM8A1"/>
</dbReference>
<evidence type="ECO:0000313" key="7">
    <source>
        <dbReference type="EMBL" id="OXA38887.1"/>
    </source>
</evidence>
<feature type="region of interest" description="Disordered" evidence="5">
    <location>
        <begin position="1"/>
        <end position="21"/>
    </location>
</feature>
<evidence type="ECO:0000256" key="2">
    <source>
        <dbReference type="ARBA" id="ARBA00022692"/>
    </source>
</evidence>
<sequence>MFPTPSSPADDERKDGKPETMNDYCKKLETWLWQAYHQRSLATSAYFTALSNSQNPYFYNNNNNIYGYGIGVPDPNNPNNLPPQFNNINLQNAAAQQQQAGQQRIILNNIPRAQRQPLLMFMAAAGIAPRAGAVPPGTTTTTTVSTAVVVKLAPVWKRFLAEVIDFLFLLVVKLFITFTVIDTFELIDLDNIDLDALRGEGGTAANGADAGQTDAQLQGLYDIALSLTSELLLLELTHRIVVCFFEAYCLWKAGGTPGKTMLGLRVVHAVDILPFSPQRNNVNVNNNNQQLPFGWDLSGPSVIVRPGSYLTFPRALLRSCLKNFSLAFFFPLCFTLFHFDNSRTLYDLMAHSLVVEM</sequence>
<dbReference type="EMBL" id="LNIX01000042">
    <property type="protein sequence ID" value="OXA38887.1"/>
    <property type="molecule type" value="Genomic_DNA"/>
</dbReference>
<keyword evidence="2" id="KW-0812">Transmembrane</keyword>
<dbReference type="PANTHER" id="PTHR13659:SF5">
    <property type="entry name" value="PROTEIN FAM8A1"/>
    <property type="match status" value="1"/>
</dbReference>
<feature type="domain" description="RDD" evidence="6">
    <location>
        <begin position="152"/>
        <end position="268"/>
    </location>
</feature>
<dbReference type="OrthoDB" id="10061042at2759"/>
<dbReference type="InterPro" id="IPR010432">
    <property type="entry name" value="RDD"/>
</dbReference>
<evidence type="ECO:0000259" key="6">
    <source>
        <dbReference type="Pfam" id="PF06271"/>
    </source>
</evidence>
<dbReference type="AlphaFoldDB" id="A0A226D2D9"/>
<dbReference type="STRING" id="158441.A0A226D2D9"/>
<evidence type="ECO:0000256" key="3">
    <source>
        <dbReference type="ARBA" id="ARBA00022989"/>
    </source>
</evidence>
<keyword evidence="3" id="KW-1133">Transmembrane helix</keyword>
<proteinExistence type="predicted"/>
<evidence type="ECO:0000313" key="8">
    <source>
        <dbReference type="Proteomes" id="UP000198287"/>
    </source>
</evidence>
<dbReference type="PANTHER" id="PTHR13659">
    <property type="entry name" value="AUTOSOMAL HIGHLY CONSERVED PROTEIN"/>
    <property type="match status" value="1"/>
</dbReference>
<name>A0A226D2D9_FOLCA</name>
<organism evidence="7 8">
    <name type="scientific">Folsomia candida</name>
    <name type="common">Springtail</name>
    <dbReference type="NCBI Taxonomy" id="158441"/>
    <lineage>
        <taxon>Eukaryota</taxon>
        <taxon>Metazoa</taxon>
        <taxon>Ecdysozoa</taxon>
        <taxon>Arthropoda</taxon>
        <taxon>Hexapoda</taxon>
        <taxon>Collembola</taxon>
        <taxon>Entomobryomorpha</taxon>
        <taxon>Isotomoidea</taxon>
        <taxon>Isotomidae</taxon>
        <taxon>Proisotominae</taxon>
        <taxon>Folsomia</taxon>
    </lineage>
</organism>
<dbReference type="OMA" id="FPICVVM"/>
<reference evidence="7 8" key="1">
    <citation type="submission" date="2015-12" db="EMBL/GenBank/DDBJ databases">
        <title>The genome of Folsomia candida.</title>
        <authorList>
            <person name="Faddeeva A."/>
            <person name="Derks M.F."/>
            <person name="Anvar Y."/>
            <person name="Smit S."/>
            <person name="Van Straalen N."/>
            <person name="Roelofs D."/>
        </authorList>
    </citation>
    <scope>NUCLEOTIDE SEQUENCE [LARGE SCALE GENOMIC DNA]</scope>
    <source>
        <strain evidence="7 8">VU population</strain>
        <tissue evidence="7">Whole body</tissue>
    </source>
</reference>
<dbReference type="Proteomes" id="UP000198287">
    <property type="component" value="Unassembled WGS sequence"/>
</dbReference>
<feature type="compositionally biased region" description="Basic and acidic residues" evidence="5">
    <location>
        <begin position="10"/>
        <end position="21"/>
    </location>
</feature>
<keyword evidence="4" id="KW-0472">Membrane</keyword>
<evidence type="ECO:0000256" key="5">
    <source>
        <dbReference type="SAM" id="MobiDB-lite"/>
    </source>
</evidence>
<dbReference type="Pfam" id="PF06271">
    <property type="entry name" value="RDD"/>
    <property type="match status" value="1"/>
</dbReference>
<comment type="caution">
    <text evidence="7">The sequence shown here is derived from an EMBL/GenBank/DDBJ whole genome shotgun (WGS) entry which is preliminary data.</text>
</comment>
<keyword evidence="8" id="KW-1185">Reference proteome</keyword>
<protein>
    <submittedName>
        <fullName evidence="7">Protein FAM8A1</fullName>
    </submittedName>
</protein>
<evidence type="ECO:0000256" key="4">
    <source>
        <dbReference type="ARBA" id="ARBA00023136"/>
    </source>
</evidence>
<dbReference type="GO" id="GO:0016020">
    <property type="term" value="C:membrane"/>
    <property type="evidence" value="ECO:0007669"/>
    <property type="project" value="UniProtKB-SubCell"/>
</dbReference>
<gene>
    <name evidence="7" type="ORF">Fcan01_26262</name>
</gene>
<comment type="subcellular location">
    <subcellularLocation>
        <location evidence="1">Membrane</location>
        <topology evidence="1">Multi-pass membrane protein</topology>
    </subcellularLocation>
</comment>
<accession>A0A226D2D9</accession>
<evidence type="ECO:0000256" key="1">
    <source>
        <dbReference type="ARBA" id="ARBA00004141"/>
    </source>
</evidence>